<feature type="domain" description="Microbial-type PARG catalytic" evidence="1">
    <location>
        <begin position="18"/>
        <end position="188"/>
    </location>
</feature>
<dbReference type="GeneID" id="36322766"/>
<dbReference type="Gene3D" id="3.40.220.10">
    <property type="entry name" value="Leucine Aminopeptidase, subunit E, domain 1"/>
    <property type="match status" value="1"/>
</dbReference>
<organism evidence="2 3">
    <name type="scientific">Postia placenta MAD-698-R-SB12</name>
    <dbReference type="NCBI Taxonomy" id="670580"/>
    <lineage>
        <taxon>Eukaryota</taxon>
        <taxon>Fungi</taxon>
        <taxon>Dikarya</taxon>
        <taxon>Basidiomycota</taxon>
        <taxon>Agaricomycotina</taxon>
        <taxon>Agaricomycetes</taxon>
        <taxon>Polyporales</taxon>
        <taxon>Adustoporiaceae</taxon>
        <taxon>Rhodonia</taxon>
    </lineage>
</organism>
<dbReference type="InterPro" id="IPR019261">
    <property type="entry name" value="PARG_cat_microbial"/>
</dbReference>
<name>A0A1X6MUN3_9APHY</name>
<dbReference type="NCBIfam" id="TIGR02452">
    <property type="entry name" value="TIGR02452 family protein"/>
    <property type="match status" value="1"/>
</dbReference>
<keyword evidence="3" id="KW-1185">Reference proteome</keyword>
<dbReference type="Pfam" id="PF10021">
    <property type="entry name" value="PARG_cat_microb"/>
    <property type="match status" value="1"/>
</dbReference>
<dbReference type="PANTHER" id="PTHR35596">
    <property type="entry name" value="DUF2263 DOMAIN-CONTAINING PROTEIN"/>
    <property type="match status" value="1"/>
</dbReference>
<dbReference type="Proteomes" id="UP000194127">
    <property type="component" value="Unassembled WGS sequence"/>
</dbReference>
<sequence>MSFPAFDDNKRAALRQLASETLSALQSGSYSTPGGRKHSLTRKIEASNANTRYYSPDSTTLSNWSSGTGFFSSYFAPRTPTGTATTETTILQISTLDCARLLSNIHKNNADERTKIGILNFASATKPGGGFINGAQAQEESIARASTLYPTLLTHTAQQFYQVHSRDARQGFYTHAIVYSPGVVVFRDDSGAWTEPFDADVLTCAAVNAGEVRQSSAGRHASVEDKIEREMKERMGRVLYLFEKEGVKDIVLGSFGTGVFRNNVSFIAKTWADLLSVPGARFGSSFERVMFAITGERTFAEFEAAFKARSQGGRGAGSPTASF</sequence>
<dbReference type="OrthoDB" id="9985428at2759"/>
<dbReference type="InterPro" id="IPR012664">
    <property type="entry name" value="CHP02452"/>
</dbReference>
<gene>
    <name evidence="2" type="ORF">POSPLADRAFT_1040874</name>
</gene>
<reference evidence="2 3" key="1">
    <citation type="submission" date="2017-04" db="EMBL/GenBank/DDBJ databases">
        <title>Genome Sequence of the Model Brown-Rot Fungus Postia placenta SB12.</title>
        <authorList>
            <consortium name="DOE Joint Genome Institute"/>
            <person name="Gaskell J."/>
            <person name="Kersten P."/>
            <person name="Larrondo L.F."/>
            <person name="Canessa P."/>
            <person name="Martinez D."/>
            <person name="Hibbett D."/>
            <person name="Schmoll M."/>
            <person name="Kubicek C.P."/>
            <person name="Martinez A.T."/>
            <person name="Yadav J."/>
            <person name="Master E."/>
            <person name="Magnuson J.K."/>
            <person name="James T."/>
            <person name="Yaver D."/>
            <person name="Berka R."/>
            <person name="Labutti K."/>
            <person name="Lipzen A."/>
            <person name="Aerts A."/>
            <person name="Barry K."/>
            <person name="Henrissat B."/>
            <person name="Blanchette R."/>
            <person name="Grigoriev I."/>
            <person name="Cullen D."/>
        </authorList>
    </citation>
    <scope>NUCLEOTIDE SEQUENCE [LARGE SCALE GENOMIC DNA]</scope>
    <source>
        <strain evidence="2 3">MAD-698-R-SB12</strain>
    </source>
</reference>
<evidence type="ECO:0000259" key="1">
    <source>
        <dbReference type="Pfam" id="PF10021"/>
    </source>
</evidence>
<protein>
    <recommendedName>
        <fullName evidence="1">Microbial-type PARG catalytic domain-containing protein</fullName>
    </recommendedName>
</protein>
<dbReference type="STRING" id="670580.A0A1X6MUN3"/>
<dbReference type="SUPFAM" id="SSF52949">
    <property type="entry name" value="Macro domain-like"/>
    <property type="match status" value="1"/>
</dbReference>
<evidence type="ECO:0000313" key="3">
    <source>
        <dbReference type="Proteomes" id="UP000194127"/>
    </source>
</evidence>
<dbReference type="AlphaFoldDB" id="A0A1X6MUN3"/>
<accession>A0A1X6MUN3</accession>
<dbReference type="PIRSF" id="PIRSF014899">
    <property type="entry name" value="UCP014899"/>
    <property type="match status" value="1"/>
</dbReference>
<dbReference type="RefSeq" id="XP_024336833.1">
    <property type="nucleotide sequence ID" value="XM_024477816.1"/>
</dbReference>
<proteinExistence type="predicted"/>
<dbReference type="PANTHER" id="PTHR35596:SF1">
    <property type="entry name" value="MICROBIAL-TYPE PARG CATALYTIC DOMAIN-CONTAINING PROTEIN"/>
    <property type="match status" value="1"/>
</dbReference>
<evidence type="ECO:0000313" key="2">
    <source>
        <dbReference type="EMBL" id="OSX60039.1"/>
    </source>
</evidence>
<dbReference type="InterPro" id="IPR043472">
    <property type="entry name" value="Macro_dom-like"/>
</dbReference>
<dbReference type="EMBL" id="KZ110601">
    <property type="protein sequence ID" value="OSX60039.1"/>
    <property type="molecule type" value="Genomic_DNA"/>
</dbReference>